<evidence type="ECO:0000313" key="3">
    <source>
        <dbReference type="Proteomes" id="UP001527052"/>
    </source>
</evidence>
<evidence type="ECO:0000259" key="1">
    <source>
        <dbReference type="Pfam" id="PF20038"/>
    </source>
</evidence>
<feature type="domain" description="Helix-turn-helix" evidence="1">
    <location>
        <begin position="12"/>
        <end position="52"/>
    </location>
</feature>
<dbReference type="RefSeq" id="WP_268636981.1">
    <property type="nucleotide sequence ID" value="NZ_JAMDLZ010000012.1"/>
</dbReference>
<proteinExistence type="predicted"/>
<dbReference type="InterPro" id="IPR045403">
    <property type="entry name" value="HTH_59_Firmicutes_type"/>
</dbReference>
<sequence>MTKKLPDADSPLFKIMDTAEASELWGLTQQHIKLLCTKGEVICRKIGRVWLLEKDQPNPRKYESHI</sequence>
<protein>
    <submittedName>
        <fullName evidence="2">Helix-turn-helix domain-containing protein</fullName>
    </submittedName>
</protein>
<dbReference type="EMBL" id="JAMDLZ010000012">
    <property type="protein sequence ID" value="MCY9546795.1"/>
    <property type="molecule type" value="Genomic_DNA"/>
</dbReference>
<organism evidence="2 3">
    <name type="scientific">Lysinibacillus xylanilyticus</name>
    <dbReference type="NCBI Taxonomy" id="582475"/>
    <lineage>
        <taxon>Bacteria</taxon>
        <taxon>Bacillati</taxon>
        <taxon>Bacillota</taxon>
        <taxon>Bacilli</taxon>
        <taxon>Bacillales</taxon>
        <taxon>Bacillaceae</taxon>
        <taxon>Lysinibacillus</taxon>
    </lineage>
</organism>
<evidence type="ECO:0000313" key="2">
    <source>
        <dbReference type="EMBL" id="MCY9546795.1"/>
    </source>
</evidence>
<gene>
    <name evidence="2" type="ORF">M5W82_07490</name>
</gene>
<keyword evidence="3" id="KW-1185">Reference proteome</keyword>
<accession>A0ABT4EMA1</accession>
<dbReference type="Pfam" id="PF20038">
    <property type="entry name" value="HTH_59"/>
    <property type="match status" value="1"/>
</dbReference>
<name>A0ABT4EMA1_9BACI</name>
<comment type="caution">
    <text evidence="2">The sequence shown here is derived from an EMBL/GenBank/DDBJ whole genome shotgun (WGS) entry which is preliminary data.</text>
</comment>
<dbReference type="Proteomes" id="UP001527052">
    <property type="component" value="Unassembled WGS sequence"/>
</dbReference>
<reference evidence="2 3" key="1">
    <citation type="submission" date="2022-05" db="EMBL/GenBank/DDBJ databases">
        <title>Genome Sequencing of Bee-Associated Microbes.</title>
        <authorList>
            <person name="Dunlap C."/>
        </authorList>
    </citation>
    <scope>NUCLEOTIDE SEQUENCE [LARGE SCALE GENOMIC DNA]</scope>
    <source>
        <strain evidence="2 3">NRRL BD-083</strain>
    </source>
</reference>